<evidence type="ECO:0000256" key="1">
    <source>
        <dbReference type="SAM" id="MobiDB-lite"/>
    </source>
</evidence>
<dbReference type="PANTHER" id="PTHR35152">
    <property type="entry name" value="DOMAIN SIGNALLING PROTEIN, PUTATIVE (AFU_ORTHOLOGUE AFUA_5G11310)-RELATED"/>
    <property type="match status" value="1"/>
</dbReference>
<feature type="region of interest" description="Disordered" evidence="1">
    <location>
        <begin position="1"/>
        <end position="25"/>
    </location>
</feature>
<feature type="domain" description="MHYT" evidence="3">
    <location>
        <begin position="617"/>
        <end position="663"/>
    </location>
</feature>
<dbReference type="PANTHER" id="PTHR35152:SF1">
    <property type="entry name" value="DOMAIN SIGNALLING PROTEIN, PUTATIVE (AFU_ORTHOLOGUE AFUA_5G11310)-RELATED"/>
    <property type="match status" value="1"/>
</dbReference>
<dbReference type="STRING" id="879819.A0A0J0XJ24"/>
<feature type="compositionally biased region" description="Basic and acidic residues" evidence="1">
    <location>
        <begin position="1253"/>
        <end position="1280"/>
    </location>
</feature>
<feature type="transmembrane region" description="Helical" evidence="2">
    <location>
        <begin position="168"/>
        <end position="190"/>
    </location>
</feature>
<accession>A0A0J0XJ24</accession>
<dbReference type="Pfam" id="PF03707">
    <property type="entry name" value="MHYT"/>
    <property type="match status" value="1"/>
</dbReference>
<gene>
    <name evidence="4" type="ORF">CC85DRAFT_276788</name>
</gene>
<feature type="region of interest" description="Disordered" evidence="1">
    <location>
        <begin position="524"/>
        <end position="560"/>
    </location>
</feature>
<dbReference type="Proteomes" id="UP000053611">
    <property type="component" value="Unassembled WGS sequence"/>
</dbReference>
<dbReference type="RefSeq" id="XP_018277557.1">
    <property type="nucleotide sequence ID" value="XM_018421458.1"/>
</dbReference>
<feature type="transmembrane region" description="Helical" evidence="2">
    <location>
        <begin position="30"/>
        <end position="49"/>
    </location>
</feature>
<feature type="region of interest" description="Disordered" evidence="1">
    <location>
        <begin position="1253"/>
        <end position="1300"/>
    </location>
</feature>
<feature type="transmembrane region" description="Helical" evidence="2">
    <location>
        <begin position="678"/>
        <end position="701"/>
    </location>
</feature>
<proteinExistence type="predicted"/>
<protein>
    <recommendedName>
        <fullName evidence="3">MHYT domain-containing protein</fullName>
    </recommendedName>
</protein>
<sequence length="1325" mass="145139">MHAQFQTSAQRVSAQPAASSRRAARPRARALRAATVAFVFALTAPYLAAASPLPFPTRSGHDPHPPTTQERDTTWTEAAVVGTLGLLQSAIKSISRLHSARDRRWPQLRAAWFDDAQQLYRLPEGYVILRQTMSPGFIVLSYFISLVGALCTLELLIRRTSNRGLSNVLLLASAGICFGAVSTFAMHFVGNQSLALHHPEQRNDPTYPNIYLSYQGGYTVLSLVASCLAMTFAFFVMGTNVRISQWKHWWYSSSTSAAVSEPKLRRTSSSPSWKLQSGKAKSANVATIFQQAGMVPSWSLEAPCRRHSTGGWKEILMWQHGRRSSTPMPSRTFPADVDEDTLIQQDKELSELEFRCGRQAVRDEIERRALQVGTPSSSPAASPVSPVSPFAASHMQQLGASPLARYYPSGQQQQAPPAYRSPSPAFDPGYSFPPRDSTTHLINSTTSLIPHNEPLAPPPASLGLTVPPAILQSGRRASLPIITTPFAPRVAQTLSRIQSLPEPDPDMPTAPHVAPLGQVSDKHLTEASDDSKLKATSSGTTSSSDATTGTGDEFDPAPYDEEGEIKIREVGWRQRLRLKIQTGLPLTRLERAQRFLGLDVVTWTEVIKIFVTGMVAGWGVAGMHYIGQVSINDIPYIAYKVGYIVGSIIIASGAVIIALYIMFIMLRPKLKHSWVSKIMVAIILAGAVCGMHYTGMRGTIYGWEADRRPSGSTSMSGTKRAITGIVAALAFFACLGVATFIVINSMRDRKERARRRRVAVASVLLDNHDRMLVSAIDGLLPMCDIASLSPTDEAKKWALNETASSIESSGLGVDLTTHNDAFLQAMKMTWSWRNAFWSSLNPFASASEVVGANGLELAPTPQPAAHQQLAPPPPTPMHMQHRGSVATNATTTGSVISSMTVLTKLNIARFLEKFAVSATQLSVRLTGKQEGLNRLGVLYDKILTTGWVRLRNGKDTVSKGQLIFLVRRVTSEEERSDLLSRHFIFADAPSVATSLHKTLSTPFDGVLQFLDDMRVFCDQTLRMSLRPNTLYAGVAVVQATPFDGLHILLDNEDRSQIPMREVCTFSTLPGLPVDVADGLAGTLQEIGEAVTWLDGMTLLNVISRNMTPESAPPRVARLLAALEKAIVPLLDDLLSQEDMAYILPRLTLHPVLVPLTPSAPARAGSPGWAAPHIIVLYANYDFAVSSFADQWHPFPLFRAQNSCVMAGAIDRISRAAAHAAGHSPTPTPMGEMYARRPSKVQFEEPFGAYAFPARERERERDRDRERDEWSPLAASRERQPPRRSSLCKTPREVDPATPMPYERGVAAWDPAWLIGLLRARLRADA</sequence>
<evidence type="ECO:0000259" key="3">
    <source>
        <dbReference type="Pfam" id="PF03707"/>
    </source>
</evidence>
<feature type="compositionally biased region" description="Basic and acidic residues" evidence="1">
    <location>
        <begin position="524"/>
        <end position="533"/>
    </location>
</feature>
<feature type="transmembrane region" description="Helical" evidence="2">
    <location>
        <begin position="210"/>
        <end position="237"/>
    </location>
</feature>
<feature type="region of interest" description="Disordered" evidence="1">
    <location>
        <begin position="407"/>
        <end position="442"/>
    </location>
</feature>
<dbReference type="InterPro" id="IPR005330">
    <property type="entry name" value="MHYT_dom"/>
</dbReference>
<dbReference type="GeneID" id="28982061"/>
<keyword evidence="2" id="KW-0812">Transmembrane</keyword>
<organism evidence="4 5">
    <name type="scientific">Cutaneotrichosporon oleaginosum</name>
    <dbReference type="NCBI Taxonomy" id="879819"/>
    <lineage>
        <taxon>Eukaryota</taxon>
        <taxon>Fungi</taxon>
        <taxon>Dikarya</taxon>
        <taxon>Basidiomycota</taxon>
        <taxon>Agaricomycotina</taxon>
        <taxon>Tremellomycetes</taxon>
        <taxon>Trichosporonales</taxon>
        <taxon>Trichosporonaceae</taxon>
        <taxon>Cutaneotrichosporon</taxon>
    </lineage>
</organism>
<evidence type="ECO:0000256" key="2">
    <source>
        <dbReference type="SAM" id="Phobius"/>
    </source>
</evidence>
<feature type="transmembrane region" description="Helical" evidence="2">
    <location>
        <begin position="136"/>
        <end position="156"/>
    </location>
</feature>
<feature type="transmembrane region" description="Helical" evidence="2">
    <location>
        <begin position="721"/>
        <end position="746"/>
    </location>
</feature>
<feature type="compositionally biased region" description="Low complexity" evidence="1">
    <location>
        <begin position="8"/>
        <end position="21"/>
    </location>
</feature>
<reference evidence="4 5" key="1">
    <citation type="submission" date="2015-03" db="EMBL/GenBank/DDBJ databases">
        <title>Genomics and transcriptomics of the oil-accumulating basidiomycete yeast T. oleaginosus allow insights into substrate utilization and the diverse evolutionary trajectories of mating systems in fungi.</title>
        <authorList>
            <consortium name="DOE Joint Genome Institute"/>
            <person name="Kourist R."/>
            <person name="Kracht O."/>
            <person name="Bracharz F."/>
            <person name="Lipzen A."/>
            <person name="Nolan M."/>
            <person name="Ohm R."/>
            <person name="Grigoriev I."/>
            <person name="Sun S."/>
            <person name="Heitman J."/>
            <person name="Bruck T."/>
            <person name="Nowrousian M."/>
        </authorList>
    </citation>
    <scope>NUCLEOTIDE SEQUENCE [LARGE SCALE GENOMIC DNA]</scope>
    <source>
        <strain evidence="4 5">IBC0246</strain>
    </source>
</reference>
<evidence type="ECO:0000313" key="4">
    <source>
        <dbReference type="EMBL" id="KLT41066.1"/>
    </source>
</evidence>
<keyword evidence="5" id="KW-1185">Reference proteome</keyword>
<evidence type="ECO:0000313" key="5">
    <source>
        <dbReference type="Proteomes" id="UP000053611"/>
    </source>
</evidence>
<dbReference type="OrthoDB" id="264015at2759"/>
<dbReference type="EMBL" id="KQ087224">
    <property type="protein sequence ID" value="KLT41066.1"/>
    <property type="molecule type" value="Genomic_DNA"/>
</dbReference>
<feature type="compositionally biased region" description="Low complexity" evidence="1">
    <location>
        <begin position="535"/>
        <end position="551"/>
    </location>
</feature>
<name>A0A0J0XJ24_9TREE</name>
<feature type="transmembrane region" description="Helical" evidence="2">
    <location>
        <begin position="641"/>
        <end position="666"/>
    </location>
</feature>
<keyword evidence="2" id="KW-0472">Membrane</keyword>
<keyword evidence="2" id="KW-1133">Transmembrane helix</keyword>